<evidence type="ECO:0000313" key="2">
    <source>
        <dbReference type="EMBL" id="QLH75812.1"/>
    </source>
</evidence>
<organism evidence="2 3">
    <name type="scientific">Halosimplex rubrum</name>
    <dbReference type="NCBI Taxonomy" id="869889"/>
    <lineage>
        <taxon>Archaea</taxon>
        <taxon>Methanobacteriati</taxon>
        <taxon>Methanobacteriota</taxon>
        <taxon>Stenosarchaea group</taxon>
        <taxon>Halobacteria</taxon>
        <taxon>Halobacteriales</taxon>
        <taxon>Haloarculaceae</taxon>
        <taxon>Halosimplex</taxon>
    </lineage>
</organism>
<accession>A0A7D5TJ66</accession>
<proteinExistence type="predicted"/>
<name>A0A7D5TJ66_9EURY</name>
<dbReference type="GeneID" id="56076231"/>
<dbReference type="OrthoDB" id="242089at2157"/>
<evidence type="ECO:0000256" key="1">
    <source>
        <dbReference type="SAM" id="MobiDB-lite"/>
    </source>
</evidence>
<evidence type="ECO:0000313" key="3">
    <source>
        <dbReference type="Proteomes" id="UP000509667"/>
    </source>
</evidence>
<feature type="compositionally biased region" description="Basic and acidic residues" evidence="1">
    <location>
        <begin position="71"/>
        <end position="103"/>
    </location>
</feature>
<dbReference type="EMBL" id="CP058910">
    <property type="protein sequence ID" value="QLH75812.1"/>
    <property type="molecule type" value="Genomic_DNA"/>
</dbReference>
<sequence>MSAPPATLALRRLAADAAAIGERLAFWVGVALPCVHLPLLAVYGVTAETAPVLLAFWTVHAAALLVGRRHSPGDDRHERDRRERTRLDAADDHRDRRDRPTDS</sequence>
<dbReference type="InterPro" id="IPR058341">
    <property type="entry name" value="DUF8028"/>
</dbReference>
<dbReference type="Proteomes" id="UP000509667">
    <property type="component" value="Chromosome"/>
</dbReference>
<keyword evidence="3" id="KW-1185">Reference proteome</keyword>
<dbReference type="RefSeq" id="WP_179909760.1">
    <property type="nucleotide sequence ID" value="NZ_CP058910.1"/>
</dbReference>
<dbReference type="AlphaFoldDB" id="A0A7D5TJ66"/>
<dbReference type="KEGG" id="hrr:HZS55_00170"/>
<dbReference type="Pfam" id="PF26071">
    <property type="entry name" value="DUF8028"/>
    <property type="match status" value="1"/>
</dbReference>
<reference evidence="2 3" key="1">
    <citation type="submission" date="2020-07" db="EMBL/GenBank/DDBJ databases">
        <title>Halosimplex pelagicum sp. nov. and Halosimplex rubrum sp. nov., isolated from salted brown alga Laminaria, and emended description of the genus Halosimplex.</title>
        <authorList>
            <person name="Cui H."/>
        </authorList>
    </citation>
    <scope>NUCLEOTIDE SEQUENCE [LARGE SCALE GENOMIC DNA]</scope>
    <source>
        <strain evidence="2 3">R27</strain>
    </source>
</reference>
<gene>
    <name evidence="2" type="ORF">HZS55_00170</name>
</gene>
<protein>
    <submittedName>
        <fullName evidence="2">Uncharacterized protein</fullName>
    </submittedName>
</protein>
<feature type="region of interest" description="Disordered" evidence="1">
    <location>
        <begin position="68"/>
        <end position="103"/>
    </location>
</feature>